<organism evidence="2 3">
    <name type="scientific">Thanatephorus cucumeris (strain AG1-IB / isolate 7/3/14)</name>
    <name type="common">Lettuce bottom rot fungus</name>
    <name type="synonym">Rhizoctonia solani</name>
    <dbReference type="NCBI Taxonomy" id="1108050"/>
    <lineage>
        <taxon>Eukaryota</taxon>
        <taxon>Fungi</taxon>
        <taxon>Dikarya</taxon>
        <taxon>Basidiomycota</taxon>
        <taxon>Agaricomycotina</taxon>
        <taxon>Agaricomycetes</taxon>
        <taxon>Cantharellales</taxon>
        <taxon>Ceratobasidiaceae</taxon>
        <taxon>Rhizoctonia</taxon>
        <taxon>Rhizoctonia solani AG-1</taxon>
    </lineage>
</organism>
<feature type="compositionally biased region" description="Polar residues" evidence="1">
    <location>
        <begin position="56"/>
        <end position="68"/>
    </location>
</feature>
<proteinExistence type="predicted"/>
<feature type="region of interest" description="Disordered" evidence="1">
    <location>
        <begin position="31"/>
        <end position="68"/>
    </location>
</feature>
<dbReference type="AlphaFoldDB" id="A0A0B7G301"/>
<name>A0A0B7G301_THACB</name>
<sequence length="68" mass="7840">MIYNLSRVQSARIYQTKWTWRLGFINSSSRPKLRLPQSESKLGRAGILSPRPLQPTIRSQLNSDSESH</sequence>
<dbReference type="EMBL" id="LN679182">
    <property type="protein sequence ID" value="CEL63484.1"/>
    <property type="molecule type" value="Genomic_DNA"/>
</dbReference>
<protein>
    <submittedName>
        <fullName evidence="2">Uncharacterized protein</fullName>
    </submittedName>
</protein>
<keyword evidence="3" id="KW-1185">Reference proteome</keyword>
<evidence type="ECO:0000256" key="1">
    <source>
        <dbReference type="SAM" id="MobiDB-lite"/>
    </source>
</evidence>
<evidence type="ECO:0000313" key="3">
    <source>
        <dbReference type="Proteomes" id="UP000059188"/>
    </source>
</evidence>
<dbReference type="Proteomes" id="UP000059188">
    <property type="component" value="Unassembled WGS sequence"/>
</dbReference>
<reference evidence="2 3" key="1">
    <citation type="submission" date="2014-11" db="EMBL/GenBank/DDBJ databases">
        <authorList>
            <person name="Wibberg Daniel"/>
        </authorList>
    </citation>
    <scope>NUCLEOTIDE SEQUENCE [LARGE SCALE GENOMIC DNA]</scope>
    <source>
        <strain evidence="2">Rhizoctonia solani AG1-IB 7/3/14</strain>
    </source>
</reference>
<gene>
    <name evidence="2" type="ORF">RSOLAG1IB_10801</name>
</gene>
<evidence type="ECO:0000313" key="2">
    <source>
        <dbReference type="EMBL" id="CEL63484.1"/>
    </source>
</evidence>
<accession>A0A0B7G301</accession>